<dbReference type="Proteomes" id="UP000000269">
    <property type="component" value="Chromosome"/>
</dbReference>
<dbReference type="HOGENOM" id="CLU_137354_0_0_9"/>
<feature type="transmembrane region" description="Helical" evidence="1">
    <location>
        <begin position="7"/>
        <end position="30"/>
    </location>
</feature>
<accession>A8MG90</accession>
<feature type="transmembrane region" description="Helical" evidence="1">
    <location>
        <begin position="42"/>
        <end position="65"/>
    </location>
</feature>
<dbReference type="OrthoDB" id="1100174at2"/>
<dbReference type="STRING" id="350688.Clos_1273"/>
<proteinExistence type="predicted"/>
<name>A8MG90_ALKOO</name>
<keyword evidence="1" id="KW-0472">Membrane</keyword>
<evidence type="ECO:0000313" key="2">
    <source>
        <dbReference type="EMBL" id="ABW18818.1"/>
    </source>
</evidence>
<keyword evidence="1" id="KW-1133">Transmembrane helix</keyword>
<feature type="transmembrane region" description="Helical" evidence="1">
    <location>
        <begin position="87"/>
        <end position="109"/>
    </location>
</feature>
<gene>
    <name evidence="2" type="ordered locus">Clos_1273</name>
</gene>
<dbReference type="Pfam" id="PF11188">
    <property type="entry name" value="DUF2975"/>
    <property type="match status" value="1"/>
</dbReference>
<dbReference type="EMBL" id="CP000853">
    <property type="protein sequence ID" value="ABW18818.1"/>
    <property type="molecule type" value="Genomic_DNA"/>
</dbReference>
<evidence type="ECO:0000256" key="1">
    <source>
        <dbReference type="SAM" id="Phobius"/>
    </source>
</evidence>
<keyword evidence="3" id="KW-1185">Reference proteome</keyword>
<organism evidence="2 3">
    <name type="scientific">Alkaliphilus oremlandii (strain OhILAs)</name>
    <name type="common">Clostridium oremlandii (strain OhILAs)</name>
    <dbReference type="NCBI Taxonomy" id="350688"/>
    <lineage>
        <taxon>Bacteria</taxon>
        <taxon>Bacillati</taxon>
        <taxon>Bacillota</taxon>
        <taxon>Clostridia</taxon>
        <taxon>Peptostreptococcales</taxon>
        <taxon>Natronincolaceae</taxon>
        <taxon>Alkaliphilus</taxon>
    </lineage>
</organism>
<reference evidence="3" key="1">
    <citation type="submission" date="2007-10" db="EMBL/GenBank/DDBJ databases">
        <title>Complete genome of Alkaliphilus oremlandii OhILAs.</title>
        <authorList>
            <person name="Copeland A."/>
            <person name="Lucas S."/>
            <person name="Lapidus A."/>
            <person name="Barry K."/>
            <person name="Detter J.C."/>
            <person name="Glavina del Rio T."/>
            <person name="Hammon N."/>
            <person name="Israni S."/>
            <person name="Dalin E."/>
            <person name="Tice H."/>
            <person name="Pitluck S."/>
            <person name="Chain P."/>
            <person name="Malfatti S."/>
            <person name="Shin M."/>
            <person name="Vergez L."/>
            <person name="Schmutz J."/>
            <person name="Larimer F."/>
            <person name="Land M."/>
            <person name="Hauser L."/>
            <person name="Kyrpides N."/>
            <person name="Mikhailova N."/>
            <person name="Stolz J.F."/>
            <person name="Dawson A."/>
            <person name="Fisher E."/>
            <person name="Crable B."/>
            <person name="Perera E."/>
            <person name="Lisak J."/>
            <person name="Ranganathan M."/>
            <person name="Basu P."/>
            <person name="Richardson P."/>
        </authorList>
    </citation>
    <scope>NUCLEOTIDE SEQUENCE [LARGE SCALE GENOMIC DNA]</scope>
    <source>
        <strain evidence="3">OhILAs</strain>
    </source>
</reference>
<keyword evidence="1" id="KW-0812">Transmembrane</keyword>
<dbReference type="eggNOG" id="ENOG502ZR8H">
    <property type="taxonomic scope" value="Bacteria"/>
</dbReference>
<evidence type="ECO:0000313" key="3">
    <source>
        <dbReference type="Proteomes" id="UP000000269"/>
    </source>
</evidence>
<sequence length="157" mass="17496">MKRETIFLKIAIFLIGIPILALALFILPMIAKEAAVYYPKIIYLPVIIGIYLTAIPFYFALYQAFKLLNYIDKNKAFSEASVTSLKYIKYCATAIGVTYGAFMPLFYIIGEKDDAPGLILIGLLFTFAPIVVAVFAAVLQKLLQNAIDIKLDNDLTI</sequence>
<dbReference type="InterPro" id="IPR021354">
    <property type="entry name" value="DUF2975"/>
</dbReference>
<dbReference type="AlphaFoldDB" id="A8MG90"/>
<dbReference type="KEGG" id="aoe:Clos_1273"/>
<protein>
    <submittedName>
        <fullName evidence="2">YoaS</fullName>
    </submittedName>
</protein>
<feature type="transmembrane region" description="Helical" evidence="1">
    <location>
        <begin position="115"/>
        <end position="139"/>
    </location>
</feature>
<dbReference type="RefSeq" id="WP_012159130.1">
    <property type="nucleotide sequence ID" value="NC_009922.1"/>
</dbReference>